<dbReference type="PANTHER" id="PTHR13302:SF8">
    <property type="entry name" value="CONSERVED OLIGOMERIC GOLGI COMPLEX SUBUNIT 3"/>
    <property type="match status" value="1"/>
</dbReference>
<evidence type="ECO:0000256" key="6">
    <source>
        <dbReference type="ARBA" id="ARBA00023034"/>
    </source>
</evidence>
<dbReference type="InterPro" id="IPR007265">
    <property type="entry name" value="COG_su3"/>
</dbReference>
<proteinExistence type="inferred from homology"/>
<dbReference type="GO" id="GO:0006891">
    <property type="term" value="P:intra-Golgi vesicle-mediated transport"/>
    <property type="evidence" value="ECO:0007669"/>
    <property type="project" value="TreeGrafter"/>
</dbReference>
<dbReference type="Pfam" id="PF04136">
    <property type="entry name" value="COG3_N"/>
    <property type="match status" value="1"/>
</dbReference>
<dbReference type="InterPro" id="IPR048685">
    <property type="entry name" value="COG3_C"/>
</dbReference>
<dbReference type="GO" id="GO:0007030">
    <property type="term" value="P:Golgi organization"/>
    <property type="evidence" value="ECO:0007669"/>
    <property type="project" value="TreeGrafter"/>
</dbReference>
<evidence type="ECO:0000256" key="1">
    <source>
        <dbReference type="ARBA" id="ARBA00004395"/>
    </source>
</evidence>
<sequence length="715" mass="79898">MSSKSTAIPDDWDQLYPVSEDSILRTSIGAIQEACSDFWTHALVPEIPGFVFEDIVQFEKPETSRGNADNSMASAIYGLTLTKPNLQLAHLRESPQLGARRNASLRNLALLAQRSVESEQDNSQPAAMETPAQFLEWFDSVERQVAEGQDQEALSYADHLRHRTEQCNDMQRCAKEIQQILERMESAYAHVCKQTAGVQSASAELQLKRERISGASQQIQKQLAIYNSLGSITQLFNSPGGSVCLDPGFLPALENAESAIKFIEQHPEGRDSELYLMRFSQCRMRALTLIKLHALRVFKVIGSEIASLGADSTSLYVRFRAPVARLAPLLSALQQRTAVESAESLETGGGTETAILNDVQNAYFGLRRVWLRPYIQQHLKDISKEHEGLASDSLATTARVDALRDWCAFVMNVCADESRIYRDFFTDSGSMSPELRLYLESIMTIFHEHVRPLIIHESDVEVLAELSMILLTYRRPLSPEPEPESVSDLEERSNEFVDADGLDAFYNIIDQILQDTQHRLAYKAHAFIRSKIASYKISKEDAESLAKWVKVCSQLHLSDPELLIFLVSRASTMADLQEDSIAAELDGAVIMGSKEKVSPSTRSSSFVEVTTTASVSDPLLELTSEQAQVLQWVYPPVNSCRWLISQIDGCLDYEVQLGLTEEAQTACKQNLLDYAARFVRDAGSKNSLSEADAEQQAHLFVTFNLTNIDFQALNY</sequence>
<evidence type="ECO:0000256" key="3">
    <source>
        <dbReference type="ARBA" id="ARBA00020976"/>
    </source>
</evidence>
<dbReference type="Proteomes" id="UP001145021">
    <property type="component" value="Unassembled WGS sequence"/>
</dbReference>
<protein>
    <recommendedName>
        <fullName evidence="3">Conserved oligomeric Golgi complex subunit 3</fullName>
    </recommendedName>
    <alternativeName>
        <fullName evidence="8">Component of oligomeric Golgi complex 3</fullName>
    </alternativeName>
</protein>
<feature type="domain" description="Conserved oligomeric Golgi complex subunit 3 N-terminal" evidence="9">
    <location>
        <begin position="156"/>
        <end position="299"/>
    </location>
</feature>
<reference evidence="11" key="1">
    <citation type="submission" date="2022-07" db="EMBL/GenBank/DDBJ databases">
        <title>Phylogenomic reconstructions and comparative analyses of Kickxellomycotina fungi.</title>
        <authorList>
            <person name="Reynolds N.K."/>
            <person name="Stajich J.E."/>
            <person name="Barry K."/>
            <person name="Grigoriev I.V."/>
            <person name="Crous P."/>
            <person name="Smith M.E."/>
        </authorList>
    </citation>
    <scope>NUCLEOTIDE SEQUENCE</scope>
    <source>
        <strain evidence="11">NBRC 105413</strain>
    </source>
</reference>
<evidence type="ECO:0000256" key="2">
    <source>
        <dbReference type="ARBA" id="ARBA00009936"/>
    </source>
</evidence>
<dbReference type="PANTHER" id="PTHR13302">
    <property type="entry name" value="CONSERVED OLIGOMERIC GOLGI COMPLEX COMPONENT 3"/>
    <property type="match status" value="1"/>
</dbReference>
<keyword evidence="4" id="KW-0813">Transport</keyword>
<name>A0A9W7XGZ7_9FUNG</name>
<dbReference type="GO" id="GO:0000139">
    <property type="term" value="C:Golgi membrane"/>
    <property type="evidence" value="ECO:0007669"/>
    <property type="project" value="UniProtKB-SubCell"/>
</dbReference>
<comment type="caution">
    <text evidence="11">The sequence shown here is derived from an EMBL/GenBank/DDBJ whole genome shotgun (WGS) entry which is preliminary data.</text>
</comment>
<gene>
    <name evidence="11" type="primary">COG3</name>
    <name evidence="11" type="ORF">LPJ64_005795</name>
</gene>
<dbReference type="GO" id="GO:0005801">
    <property type="term" value="C:cis-Golgi network"/>
    <property type="evidence" value="ECO:0007669"/>
    <property type="project" value="InterPro"/>
</dbReference>
<evidence type="ECO:0000313" key="12">
    <source>
        <dbReference type="Proteomes" id="UP001145021"/>
    </source>
</evidence>
<keyword evidence="7" id="KW-0472">Membrane</keyword>
<evidence type="ECO:0000256" key="8">
    <source>
        <dbReference type="ARBA" id="ARBA00031339"/>
    </source>
</evidence>
<feature type="domain" description="Conserved oligomeric Golgi complex subunit 3 C-terminal" evidence="10">
    <location>
        <begin position="313"/>
        <end position="685"/>
    </location>
</feature>
<evidence type="ECO:0000256" key="4">
    <source>
        <dbReference type="ARBA" id="ARBA00022448"/>
    </source>
</evidence>
<dbReference type="EMBL" id="JANBOH010000417">
    <property type="protein sequence ID" value="KAJ1642361.1"/>
    <property type="molecule type" value="Genomic_DNA"/>
</dbReference>
<keyword evidence="6" id="KW-0333">Golgi apparatus</keyword>
<keyword evidence="5" id="KW-0653">Protein transport</keyword>
<dbReference type="GO" id="GO:0017119">
    <property type="term" value="C:Golgi transport complex"/>
    <property type="evidence" value="ECO:0007669"/>
    <property type="project" value="TreeGrafter"/>
</dbReference>
<dbReference type="GO" id="GO:0006886">
    <property type="term" value="P:intracellular protein transport"/>
    <property type="evidence" value="ECO:0007669"/>
    <property type="project" value="InterPro"/>
</dbReference>
<comment type="subcellular location">
    <subcellularLocation>
        <location evidence="1">Golgi apparatus membrane</location>
        <topology evidence="1">Peripheral membrane protein</topology>
    </subcellularLocation>
</comment>
<organism evidence="11 12">
    <name type="scientific">Coemansia asiatica</name>
    <dbReference type="NCBI Taxonomy" id="1052880"/>
    <lineage>
        <taxon>Eukaryota</taxon>
        <taxon>Fungi</taxon>
        <taxon>Fungi incertae sedis</taxon>
        <taxon>Zoopagomycota</taxon>
        <taxon>Kickxellomycotina</taxon>
        <taxon>Kickxellomycetes</taxon>
        <taxon>Kickxellales</taxon>
        <taxon>Kickxellaceae</taxon>
        <taxon>Coemansia</taxon>
    </lineage>
</organism>
<evidence type="ECO:0000259" key="10">
    <source>
        <dbReference type="Pfam" id="PF20671"/>
    </source>
</evidence>
<evidence type="ECO:0000256" key="5">
    <source>
        <dbReference type="ARBA" id="ARBA00022927"/>
    </source>
</evidence>
<comment type="similarity">
    <text evidence="2">Belongs to the COG3 family.</text>
</comment>
<accession>A0A9W7XGZ7</accession>
<dbReference type="Pfam" id="PF20671">
    <property type="entry name" value="COG3_C"/>
    <property type="match status" value="1"/>
</dbReference>
<evidence type="ECO:0000256" key="7">
    <source>
        <dbReference type="ARBA" id="ARBA00023136"/>
    </source>
</evidence>
<dbReference type="AlphaFoldDB" id="A0A9W7XGZ7"/>
<evidence type="ECO:0000313" key="11">
    <source>
        <dbReference type="EMBL" id="KAJ1642361.1"/>
    </source>
</evidence>
<dbReference type="InterPro" id="IPR048320">
    <property type="entry name" value="COG3_N"/>
</dbReference>
<evidence type="ECO:0000259" key="9">
    <source>
        <dbReference type="Pfam" id="PF04136"/>
    </source>
</evidence>
<keyword evidence="12" id="KW-1185">Reference proteome</keyword>